<dbReference type="RefSeq" id="WP_084236917.1">
    <property type="nucleotide sequence ID" value="NZ_FWXT01000001.1"/>
</dbReference>
<dbReference type="STRING" id="151894.SAMN04488524_0588"/>
<reference evidence="2" key="1">
    <citation type="submission" date="2017-04" db="EMBL/GenBank/DDBJ databases">
        <authorList>
            <person name="Varghese N."/>
            <person name="Submissions S."/>
        </authorList>
    </citation>
    <scope>NUCLEOTIDE SEQUENCE [LARGE SCALE GENOMIC DNA]</scope>
    <source>
        <strain evidence="2">DSM 12126</strain>
    </source>
</reference>
<organism evidence="1 2">
    <name type="scientific">Pedobacter africanus</name>
    <dbReference type="NCBI Taxonomy" id="151894"/>
    <lineage>
        <taxon>Bacteria</taxon>
        <taxon>Pseudomonadati</taxon>
        <taxon>Bacteroidota</taxon>
        <taxon>Sphingobacteriia</taxon>
        <taxon>Sphingobacteriales</taxon>
        <taxon>Sphingobacteriaceae</taxon>
        <taxon>Pedobacter</taxon>
    </lineage>
</organism>
<protein>
    <recommendedName>
        <fullName evidence="3">DUF551 domain-containing protein</fullName>
    </recommendedName>
</protein>
<evidence type="ECO:0008006" key="3">
    <source>
        <dbReference type="Google" id="ProtNLM"/>
    </source>
</evidence>
<accession>A0A1W1ZDA3</accession>
<dbReference type="AlphaFoldDB" id="A0A1W1ZDA3"/>
<gene>
    <name evidence="1" type="ORF">SAMN04488524_0588</name>
</gene>
<dbReference type="Proteomes" id="UP000192756">
    <property type="component" value="Unassembled WGS sequence"/>
</dbReference>
<keyword evidence="2" id="KW-1185">Reference proteome</keyword>
<evidence type="ECO:0000313" key="2">
    <source>
        <dbReference type="Proteomes" id="UP000192756"/>
    </source>
</evidence>
<proteinExistence type="predicted"/>
<evidence type="ECO:0000313" key="1">
    <source>
        <dbReference type="EMBL" id="SMC46008.1"/>
    </source>
</evidence>
<sequence length="164" mass="18280">MKEIKQEQVSEFTSKAVKQRYGKDLEDLPAFSSELESAAGFADGYKSGFNEAIKQLTPQLVPVTPGTLPKTGQHVFALHRAINGNFIKCVAVYTSGWDLEVDADGDEDHLNHKPDRSYMPEGWYECCEQIGGGYDEAYLPRNIVYYLPECALPEAPKESEVQGE</sequence>
<name>A0A1W1ZDA3_9SPHI</name>
<dbReference type="EMBL" id="FWXT01000001">
    <property type="protein sequence ID" value="SMC46008.1"/>
    <property type="molecule type" value="Genomic_DNA"/>
</dbReference>